<organism evidence="2 3">
    <name type="scientific">Bowmanella dokdonensis</name>
    <dbReference type="NCBI Taxonomy" id="751969"/>
    <lineage>
        <taxon>Bacteria</taxon>
        <taxon>Pseudomonadati</taxon>
        <taxon>Pseudomonadota</taxon>
        <taxon>Gammaproteobacteria</taxon>
        <taxon>Alteromonadales</taxon>
        <taxon>Alteromonadaceae</taxon>
        <taxon>Bowmanella</taxon>
    </lineage>
</organism>
<dbReference type="InterPro" id="IPR058637">
    <property type="entry name" value="YknX-like_C"/>
</dbReference>
<sequence>MAKRRSRIWLTLIAALLIVLLVAYAFWPRPTLVDVGRITETSMLVTIDEEARTRVRDAYLVTAPVAGRLLRVEPEPGDEVIGGETVLARLIPISPSLLDIRTREQARAAIGAAEAALRMARADLNRAMADKELADADQTRILQLFVQGIATKSQRDQAVREARSAGAALDTAKAAISMREAELANARARLISFDQDQSSAGQTAAGVDSNTVPLTAPVSGRILQVMQESETTLTAGTPILEIGDTDNDLEVIVELLSTDAVKIDTGDRVVIDNWGGLQPLNGTVERIEPWGFTKYSALGVEEQRVNAIIRFTDPPAQRKKLGHGYRVEARIVVWENSQTLAAPSSALLREGQDWAVFKVKEGRAHLTRVKVGHNNGTKAQILEGIEAGQQVVLYPGPGLEDGDKVARRETE</sequence>
<gene>
    <name evidence="2" type="ORF">J0A66_13385</name>
</gene>
<dbReference type="Gene3D" id="2.40.50.100">
    <property type="match status" value="1"/>
</dbReference>
<dbReference type="Gene3D" id="1.10.287.470">
    <property type="entry name" value="Helix hairpin bin"/>
    <property type="match status" value="1"/>
</dbReference>
<dbReference type="Gene3D" id="2.40.420.20">
    <property type="match status" value="1"/>
</dbReference>
<comment type="caution">
    <text evidence="2">The sequence shown here is derived from an EMBL/GenBank/DDBJ whole genome shotgun (WGS) entry which is preliminary data.</text>
</comment>
<name>A0A939DP58_9ALTE</name>
<dbReference type="PANTHER" id="PTHR30469:SF15">
    <property type="entry name" value="HLYD FAMILY OF SECRETION PROTEINS"/>
    <property type="match status" value="1"/>
</dbReference>
<dbReference type="RefSeq" id="WP_206574337.1">
    <property type="nucleotide sequence ID" value="NZ_JAFKCV010000007.1"/>
</dbReference>
<dbReference type="Pfam" id="PF25989">
    <property type="entry name" value="YknX_C"/>
    <property type="match status" value="1"/>
</dbReference>
<dbReference type="GO" id="GO:1990281">
    <property type="term" value="C:efflux pump complex"/>
    <property type="evidence" value="ECO:0007669"/>
    <property type="project" value="TreeGrafter"/>
</dbReference>
<evidence type="ECO:0000313" key="3">
    <source>
        <dbReference type="Proteomes" id="UP000664654"/>
    </source>
</evidence>
<evidence type="ECO:0000259" key="1">
    <source>
        <dbReference type="Pfam" id="PF25989"/>
    </source>
</evidence>
<dbReference type="PANTHER" id="PTHR30469">
    <property type="entry name" value="MULTIDRUG RESISTANCE PROTEIN MDTA"/>
    <property type="match status" value="1"/>
</dbReference>
<dbReference type="Gene3D" id="2.40.30.170">
    <property type="match status" value="1"/>
</dbReference>
<evidence type="ECO:0000313" key="2">
    <source>
        <dbReference type="EMBL" id="MBN7826222.1"/>
    </source>
</evidence>
<dbReference type="EMBL" id="JAFKCV010000007">
    <property type="protein sequence ID" value="MBN7826222.1"/>
    <property type="molecule type" value="Genomic_DNA"/>
</dbReference>
<keyword evidence="3" id="KW-1185">Reference proteome</keyword>
<proteinExistence type="predicted"/>
<protein>
    <submittedName>
        <fullName evidence="2">HlyD family efflux transporter periplasmic adaptor subunit</fullName>
    </submittedName>
</protein>
<accession>A0A939DP58</accession>
<dbReference type="GO" id="GO:0015562">
    <property type="term" value="F:efflux transmembrane transporter activity"/>
    <property type="evidence" value="ECO:0007669"/>
    <property type="project" value="TreeGrafter"/>
</dbReference>
<feature type="domain" description="YknX-like C-terminal permuted SH3-like" evidence="1">
    <location>
        <begin position="341"/>
        <end position="406"/>
    </location>
</feature>
<dbReference type="Proteomes" id="UP000664654">
    <property type="component" value="Unassembled WGS sequence"/>
</dbReference>
<dbReference type="AlphaFoldDB" id="A0A939DP58"/>
<reference evidence="2" key="1">
    <citation type="submission" date="2021-03" db="EMBL/GenBank/DDBJ databases">
        <title>novel species isolated from a fishpond in China.</title>
        <authorList>
            <person name="Lu H."/>
            <person name="Cai Z."/>
        </authorList>
    </citation>
    <scope>NUCLEOTIDE SEQUENCE</scope>
    <source>
        <strain evidence="2">JCM 30855</strain>
    </source>
</reference>